<feature type="coiled-coil region" evidence="1">
    <location>
        <begin position="142"/>
        <end position="203"/>
    </location>
</feature>
<accession>A0A067CGV8</accession>
<sequence>MRATRASVVDRPKSANVSQRGTLVALLSPRPGNRQAALHAPQRWSGTTKPIISRYCLIDKPLETMPPTSLPVPMDAAQPLFEPRRPQDETPPATRTESEPPVLAQPSVSSPPTPRRPKARPTSPSTECFHVRQARLHAEENARLLANRVAFLEMERERAEMDASKLYVEHCREVQAKEEAEHHRRLRQARREKDERAIRARREKTLALQAEHKMRLQHNAARVQAQRIQSARSVKQKRHAIEAERTRKEAAVLQEKVHAKHKVLSHEEHLRRQRAVREREHQARLEAAHAERIRRENERHELADQRVAAMLAKETALKCTLEIQECHHRIELQKCFDMDTLFSRDAMLPEPVSPCQTSLI</sequence>
<evidence type="ECO:0000256" key="2">
    <source>
        <dbReference type="SAM" id="MobiDB-lite"/>
    </source>
</evidence>
<dbReference type="GeneID" id="24128038"/>
<dbReference type="KEGG" id="spar:SPRG_05649"/>
<dbReference type="EMBL" id="KK583205">
    <property type="protein sequence ID" value="KDO29698.1"/>
    <property type="molecule type" value="Genomic_DNA"/>
</dbReference>
<feature type="region of interest" description="Disordered" evidence="2">
    <location>
        <begin position="81"/>
        <end position="127"/>
    </location>
</feature>
<evidence type="ECO:0000313" key="4">
    <source>
        <dbReference type="Proteomes" id="UP000030745"/>
    </source>
</evidence>
<keyword evidence="4" id="KW-1185">Reference proteome</keyword>
<gene>
    <name evidence="3" type="ORF">SPRG_05649</name>
</gene>
<dbReference type="OrthoDB" id="73836at2759"/>
<dbReference type="RefSeq" id="XP_012199755.1">
    <property type="nucleotide sequence ID" value="XM_012344365.1"/>
</dbReference>
<dbReference type="AlphaFoldDB" id="A0A067CGV8"/>
<name>A0A067CGV8_SAPPC</name>
<protein>
    <recommendedName>
        <fullName evidence="5">Trichohyalin-plectin-homology domain-containing protein</fullName>
    </recommendedName>
</protein>
<dbReference type="OMA" id="QECHHRI"/>
<organism evidence="3 4">
    <name type="scientific">Saprolegnia parasitica (strain CBS 223.65)</name>
    <dbReference type="NCBI Taxonomy" id="695850"/>
    <lineage>
        <taxon>Eukaryota</taxon>
        <taxon>Sar</taxon>
        <taxon>Stramenopiles</taxon>
        <taxon>Oomycota</taxon>
        <taxon>Saprolegniomycetes</taxon>
        <taxon>Saprolegniales</taxon>
        <taxon>Saprolegniaceae</taxon>
        <taxon>Saprolegnia</taxon>
    </lineage>
</organism>
<evidence type="ECO:0000256" key="1">
    <source>
        <dbReference type="SAM" id="Coils"/>
    </source>
</evidence>
<evidence type="ECO:0008006" key="5">
    <source>
        <dbReference type="Google" id="ProtNLM"/>
    </source>
</evidence>
<reference evidence="3 4" key="1">
    <citation type="journal article" date="2013" name="PLoS Genet.">
        <title>Distinctive expansion of potential virulence genes in the genome of the oomycete fish pathogen Saprolegnia parasitica.</title>
        <authorList>
            <person name="Jiang R.H."/>
            <person name="de Bruijn I."/>
            <person name="Haas B.J."/>
            <person name="Belmonte R."/>
            <person name="Lobach L."/>
            <person name="Christie J."/>
            <person name="van den Ackerveken G."/>
            <person name="Bottin A."/>
            <person name="Bulone V."/>
            <person name="Diaz-Moreno S.M."/>
            <person name="Dumas B."/>
            <person name="Fan L."/>
            <person name="Gaulin E."/>
            <person name="Govers F."/>
            <person name="Grenville-Briggs L.J."/>
            <person name="Horner N.R."/>
            <person name="Levin J.Z."/>
            <person name="Mammella M."/>
            <person name="Meijer H.J."/>
            <person name="Morris P."/>
            <person name="Nusbaum C."/>
            <person name="Oome S."/>
            <person name="Phillips A.J."/>
            <person name="van Rooyen D."/>
            <person name="Rzeszutek E."/>
            <person name="Saraiva M."/>
            <person name="Secombes C.J."/>
            <person name="Seidl M.F."/>
            <person name="Snel B."/>
            <person name="Stassen J.H."/>
            <person name="Sykes S."/>
            <person name="Tripathy S."/>
            <person name="van den Berg H."/>
            <person name="Vega-Arreguin J.C."/>
            <person name="Wawra S."/>
            <person name="Young S.K."/>
            <person name="Zeng Q."/>
            <person name="Dieguez-Uribeondo J."/>
            <person name="Russ C."/>
            <person name="Tyler B.M."/>
            <person name="van West P."/>
        </authorList>
    </citation>
    <scope>NUCLEOTIDE SEQUENCE [LARGE SCALE GENOMIC DNA]</scope>
    <source>
        <strain evidence="3 4">CBS 223.65</strain>
    </source>
</reference>
<keyword evidence="1" id="KW-0175">Coiled coil</keyword>
<dbReference type="Proteomes" id="UP000030745">
    <property type="component" value="Unassembled WGS sequence"/>
</dbReference>
<proteinExistence type="predicted"/>
<evidence type="ECO:0000313" key="3">
    <source>
        <dbReference type="EMBL" id="KDO29698.1"/>
    </source>
</evidence>
<dbReference type="VEuPathDB" id="FungiDB:SPRG_05649"/>